<feature type="non-terminal residue" evidence="2">
    <location>
        <position position="1"/>
    </location>
</feature>
<dbReference type="PANTHER" id="PTHR11675:SF101">
    <property type="entry name" value="POLYPEPTIDE N-ACETYLGALACTOSAMINYLTRANSFERASE 5"/>
    <property type="match status" value="1"/>
</dbReference>
<dbReference type="Proteomes" id="UP000626109">
    <property type="component" value="Unassembled WGS sequence"/>
</dbReference>
<dbReference type="GO" id="GO:0005794">
    <property type="term" value="C:Golgi apparatus"/>
    <property type="evidence" value="ECO:0007669"/>
    <property type="project" value="TreeGrafter"/>
</dbReference>
<protein>
    <submittedName>
        <fullName evidence="2">Uncharacterized protein</fullName>
    </submittedName>
</protein>
<evidence type="ECO:0000313" key="2">
    <source>
        <dbReference type="EMBL" id="CAE8648408.1"/>
    </source>
</evidence>
<dbReference type="InterPro" id="IPR029044">
    <property type="entry name" value="Nucleotide-diphossugar_trans"/>
</dbReference>
<evidence type="ECO:0000313" key="3">
    <source>
        <dbReference type="Proteomes" id="UP000626109"/>
    </source>
</evidence>
<evidence type="ECO:0000256" key="1">
    <source>
        <dbReference type="ARBA" id="ARBA00023157"/>
    </source>
</evidence>
<accession>A0A813IEK0</accession>
<proteinExistence type="predicted"/>
<feature type="non-terminal residue" evidence="2">
    <location>
        <position position="121"/>
    </location>
</feature>
<dbReference type="GO" id="GO:0006493">
    <property type="term" value="P:protein O-linked glycosylation"/>
    <property type="evidence" value="ECO:0007669"/>
    <property type="project" value="TreeGrafter"/>
</dbReference>
<dbReference type="Gene3D" id="3.90.550.10">
    <property type="entry name" value="Spore Coat Polysaccharide Biosynthesis Protein SpsA, Chain A"/>
    <property type="match status" value="1"/>
</dbReference>
<dbReference type="PANTHER" id="PTHR11675">
    <property type="entry name" value="N-ACETYLGALACTOSAMINYLTRANSFERASE"/>
    <property type="match status" value="1"/>
</dbReference>
<dbReference type="EMBL" id="CAJNNW010006561">
    <property type="protein sequence ID" value="CAE8648408.1"/>
    <property type="molecule type" value="Genomic_DNA"/>
</dbReference>
<comment type="caution">
    <text evidence="2">The sequence shown here is derived from an EMBL/GenBank/DDBJ whole genome shotgun (WGS) entry which is preliminary data.</text>
</comment>
<dbReference type="GO" id="GO:0004653">
    <property type="term" value="F:polypeptide N-acetylgalactosaminyltransferase activity"/>
    <property type="evidence" value="ECO:0007669"/>
    <property type="project" value="TreeGrafter"/>
</dbReference>
<gene>
    <name evidence="2" type="ORF">PGLA2088_LOCUS6552</name>
</gene>
<name>A0A813IEK0_POLGL</name>
<reference evidence="2" key="1">
    <citation type="submission" date="2021-02" db="EMBL/GenBank/DDBJ databases">
        <authorList>
            <person name="Dougan E. K."/>
            <person name="Rhodes N."/>
            <person name="Thang M."/>
            <person name="Chan C."/>
        </authorList>
    </citation>
    <scope>NUCLEOTIDE SEQUENCE</scope>
</reference>
<dbReference type="SUPFAM" id="SSF53448">
    <property type="entry name" value="Nucleotide-diphospho-sugar transferases"/>
    <property type="match status" value="1"/>
</dbReference>
<keyword evidence="1" id="KW-1015">Disulfide bond</keyword>
<sequence length="121" mass="14373">YDYGMSMWGAENIEQSIRIWLCGGEIIVARDSRIAHVFRSKFPYTINNTEIYINKVRTVETWFDEYKEMVYQADPGALRVVPFMGNISDRLALKEKLQCKPFKWYVEKFRSVFESKNMLPK</sequence>
<organism evidence="2 3">
    <name type="scientific">Polarella glacialis</name>
    <name type="common">Dinoflagellate</name>
    <dbReference type="NCBI Taxonomy" id="89957"/>
    <lineage>
        <taxon>Eukaryota</taxon>
        <taxon>Sar</taxon>
        <taxon>Alveolata</taxon>
        <taxon>Dinophyceae</taxon>
        <taxon>Suessiales</taxon>
        <taxon>Suessiaceae</taxon>
        <taxon>Polarella</taxon>
    </lineage>
</organism>
<dbReference type="AlphaFoldDB" id="A0A813IEK0"/>